<reference evidence="2 3" key="1">
    <citation type="submission" date="2024-07" db="EMBL/GenBank/DDBJ databases">
        <title>Enhanced genomic and transcriptomic resources for Trichinella pseudospiralis and T. spiralis underpin the discovery of pronounced molecular differences between stages and species.</title>
        <authorList>
            <person name="Pasi K.K."/>
            <person name="La Rosa G."/>
            <person name="Gomez-Morales M.A."/>
            <person name="Tosini F."/>
            <person name="Sumanam S."/>
            <person name="Young N.D."/>
            <person name="Chang B.C."/>
            <person name="Robin G.B."/>
        </authorList>
    </citation>
    <scope>NUCLEOTIDE SEQUENCE [LARGE SCALE GENOMIC DNA]</scope>
    <source>
        <strain evidence="2">ISS534</strain>
    </source>
</reference>
<feature type="region of interest" description="Disordered" evidence="1">
    <location>
        <begin position="6"/>
        <end position="29"/>
    </location>
</feature>
<dbReference type="Proteomes" id="UP001558632">
    <property type="component" value="Unassembled WGS sequence"/>
</dbReference>
<keyword evidence="2" id="KW-0547">Nucleotide-binding</keyword>
<name>A0ABR3KP12_TRISP</name>
<keyword evidence="2" id="KW-0347">Helicase</keyword>
<dbReference type="GO" id="GO:0004386">
    <property type="term" value="F:helicase activity"/>
    <property type="evidence" value="ECO:0007669"/>
    <property type="project" value="UniProtKB-KW"/>
</dbReference>
<evidence type="ECO:0000256" key="1">
    <source>
        <dbReference type="SAM" id="MobiDB-lite"/>
    </source>
</evidence>
<gene>
    <name evidence="2" type="ORF">TSPI_02551</name>
</gene>
<sequence>MLYVAVSDESAHSMGKKFERNAENKNGQQVFDEKQLTKKHLPHLRIDCDGNMKTDSCECPLKQCVRLQKHQIERTK</sequence>
<accession>A0ABR3KP12</accession>
<keyword evidence="3" id="KW-1185">Reference proteome</keyword>
<comment type="caution">
    <text evidence="2">The sequence shown here is derived from an EMBL/GenBank/DDBJ whole genome shotgun (WGS) entry which is preliminary data.</text>
</comment>
<evidence type="ECO:0000313" key="3">
    <source>
        <dbReference type="Proteomes" id="UP001558632"/>
    </source>
</evidence>
<proteinExistence type="predicted"/>
<dbReference type="EMBL" id="JBEUSY010000254">
    <property type="protein sequence ID" value="KAL1240732.1"/>
    <property type="molecule type" value="Genomic_DNA"/>
</dbReference>
<organism evidence="2 3">
    <name type="scientific">Trichinella spiralis</name>
    <name type="common">Trichina worm</name>
    <dbReference type="NCBI Taxonomy" id="6334"/>
    <lineage>
        <taxon>Eukaryota</taxon>
        <taxon>Metazoa</taxon>
        <taxon>Ecdysozoa</taxon>
        <taxon>Nematoda</taxon>
        <taxon>Enoplea</taxon>
        <taxon>Dorylaimia</taxon>
        <taxon>Trichinellida</taxon>
        <taxon>Trichinellidae</taxon>
        <taxon>Trichinella</taxon>
    </lineage>
</organism>
<evidence type="ECO:0000313" key="2">
    <source>
        <dbReference type="EMBL" id="KAL1240732.1"/>
    </source>
</evidence>
<keyword evidence="2" id="KW-0378">Hydrolase</keyword>
<keyword evidence="2" id="KW-0067">ATP-binding</keyword>
<protein>
    <submittedName>
        <fullName evidence="2">ATP-dependent helicase/deoxyribonuclease subunit</fullName>
    </submittedName>
</protein>